<dbReference type="AlphaFoldDB" id="A0A0A9A4B8"/>
<reference evidence="1" key="1">
    <citation type="submission" date="2014-09" db="EMBL/GenBank/DDBJ databases">
        <authorList>
            <person name="Magalhaes I.L.F."/>
            <person name="Oliveira U."/>
            <person name="Santos F.R."/>
            <person name="Vidigal T.H.D.A."/>
            <person name="Brescovit A.D."/>
            <person name="Santos A.J."/>
        </authorList>
    </citation>
    <scope>NUCLEOTIDE SEQUENCE</scope>
    <source>
        <tissue evidence="1">Shoot tissue taken approximately 20 cm above the soil surface</tissue>
    </source>
</reference>
<proteinExistence type="predicted"/>
<protein>
    <submittedName>
        <fullName evidence="1">Uncharacterized protein</fullName>
    </submittedName>
</protein>
<dbReference type="EMBL" id="GBRH01251959">
    <property type="protein sequence ID" value="JAD45936.1"/>
    <property type="molecule type" value="Transcribed_RNA"/>
</dbReference>
<organism evidence="1">
    <name type="scientific">Arundo donax</name>
    <name type="common">Giant reed</name>
    <name type="synonym">Donax arundinaceus</name>
    <dbReference type="NCBI Taxonomy" id="35708"/>
    <lineage>
        <taxon>Eukaryota</taxon>
        <taxon>Viridiplantae</taxon>
        <taxon>Streptophyta</taxon>
        <taxon>Embryophyta</taxon>
        <taxon>Tracheophyta</taxon>
        <taxon>Spermatophyta</taxon>
        <taxon>Magnoliopsida</taxon>
        <taxon>Liliopsida</taxon>
        <taxon>Poales</taxon>
        <taxon>Poaceae</taxon>
        <taxon>PACMAD clade</taxon>
        <taxon>Arundinoideae</taxon>
        <taxon>Arundineae</taxon>
        <taxon>Arundo</taxon>
    </lineage>
</organism>
<name>A0A0A9A4B8_ARUDO</name>
<accession>A0A0A9A4B8</accession>
<evidence type="ECO:0000313" key="1">
    <source>
        <dbReference type="EMBL" id="JAD45936.1"/>
    </source>
</evidence>
<sequence>MLIYAFAIFNGAETGWFPINNIQIRGQILQNGRLYATLWERIRFIQEALQNGRPHIM</sequence>
<reference evidence="1" key="2">
    <citation type="journal article" date="2015" name="Data Brief">
        <title>Shoot transcriptome of the giant reed, Arundo donax.</title>
        <authorList>
            <person name="Barrero R.A."/>
            <person name="Guerrero F.D."/>
            <person name="Moolhuijzen P."/>
            <person name="Goolsby J.A."/>
            <person name="Tidwell J."/>
            <person name="Bellgard S.E."/>
            <person name="Bellgard M.I."/>
        </authorList>
    </citation>
    <scope>NUCLEOTIDE SEQUENCE</scope>
    <source>
        <tissue evidence="1">Shoot tissue taken approximately 20 cm above the soil surface</tissue>
    </source>
</reference>